<evidence type="ECO:0000256" key="3">
    <source>
        <dbReference type="ARBA" id="ARBA00023204"/>
    </source>
</evidence>
<evidence type="ECO:0000313" key="8">
    <source>
        <dbReference type="Proteomes" id="UP000199662"/>
    </source>
</evidence>
<keyword evidence="2 4" id="KW-0227">DNA damage</keyword>
<dbReference type="SMART" id="SM00853">
    <property type="entry name" value="MutL_C"/>
    <property type="match status" value="1"/>
</dbReference>
<dbReference type="GO" id="GO:0005524">
    <property type="term" value="F:ATP binding"/>
    <property type="evidence" value="ECO:0007669"/>
    <property type="project" value="InterPro"/>
</dbReference>
<dbReference type="InterPro" id="IPR014721">
    <property type="entry name" value="Ribsml_uS5_D2-typ_fold_subgr"/>
</dbReference>
<dbReference type="FunFam" id="3.30.565.10:FF:000003">
    <property type="entry name" value="DNA mismatch repair endonuclease MutL"/>
    <property type="match status" value="1"/>
</dbReference>
<organism evidence="7 8">
    <name type="scientific">Propionispira arboris</name>
    <dbReference type="NCBI Taxonomy" id="84035"/>
    <lineage>
        <taxon>Bacteria</taxon>
        <taxon>Bacillati</taxon>
        <taxon>Bacillota</taxon>
        <taxon>Negativicutes</taxon>
        <taxon>Selenomonadales</taxon>
        <taxon>Selenomonadaceae</taxon>
        <taxon>Propionispira</taxon>
    </lineage>
</organism>
<dbReference type="InterPro" id="IPR036890">
    <property type="entry name" value="HATPase_C_sf"/>
</dbReference>
<dbReference type="InterPro" id="IPR002099">
    <property type="entry name" value="MutL/Mlh/PMS"/>
</dbReference>
<dbReference type="SUPFAM" id="SSF55874">
    <property type="entry name" value="ATPase domain of HSP90 chaperone/DNA topoisomerase II/histidine kinase"/>
    <property type="match status" value="1"/>
</dbReference>
<dbReference type="NCBIfam" id="TIGR00585">
    <property type="entry name" value="mutl"/>
    <property type="match status" value="1"/>
</dbReference>
<evidence type="ECO:0000256" key="4">
    <source>
        <dbReference type="HAMAP-Rule" id="MF_00149"/>
    </source>
</evidence>
<feature type="domain" description="DNA mismatch repair protein S5" evidence="6">
    <location>
        <begin position="209"/>
        <end position="327"/>
    </location>
</feature>
<dbReference type="InterPro" id="IPR037198">
    <property type="entry name" value="MutL_C_sf"/>
</dbReference>
<comment type="function">
    <text evidence="4">This protein is involved in the repair of mismatches in DNA. It is required for dam-dependent methyl-directed DNA mismatch repair. May act as a 'molecular matchmaker', a protein that promotes the formation of a stable complex between two or more DNA-binding proteins in an ATP-dependent manner without itself being part of a final effector complex.</text>
</comment>
<dbReference type="Pfam" id="PF13589">
    <property type="entry name" value="HATPase_c_3"/>
    <property type="match status" value="1"/>
</dbReference>
<dbReference type="PANTHER" id="PTHR10073">
    <property type="entry name" value="DNA MISMATCH REPAIR PROTEIN MLH, PMS, MUTL"/>
    <property type="match status" value="1"/>
</dbReference>
<dbReference type="PROSITE" id="PS00058">
    <property type="entry name" value="DNA_MISMATCH_REPAIR_1"/>
    <property type="match status" value="1"/>
</dbReference>
<accession>A0A1H7AKZ9</accession>
<keyword evidence="8" id="KW-1185">Reference proteome</keyword>
<evidence type="ECO:0000259" key="6">
    <source>
        <dbReference type="SMART" id="SM01340"/>
    </source>
</evidence>
<gene>
    <name evidence="4" type="primary">mutL</name>
    <name evidence="7" type="ORF">SAMN05660742_112128</name>
</gene>
<evidence type="ECO:0000259" key="5">
    <source>
        <dbReference type="SMART" id="SM00853"/>
    </source>
</evidence>
<dbReference type="InterPro" id="IPR042120">
    <property type="entry name" value="MutL_C_dimsub"/>
</dbReference>
<dbReference type="SMART" id="SM01340">
    <property type="entry name" value="DNA_mis_repair"/>
    <property type="match status" value="1"/>
</dbReference>
<dbReference type="HAMAP" id="MF_00149">
    <property type="entry name" value="DNA_mis_repair"/>
    <property type="match status" value="1"/>
</dbReference>
<dbReference type="InterPro" id="IPR014762">
    <property type="entry name" value="DNA_mismatch_repair_CS"/>
</dbReference>
<dbReference type="STRING" id="84035.SAMN05660742_112128"/>
<dbReference type="PANTHER" id="PTHR10073:SF12">
    <property type="entry name" value="DNA MISMATCH REPAIR PROTEIN MLH1"/>
    <property type="match status" value="1"/>
</dbReference>
<reference evidence="7 8" key="1">
    <citation type="submission" date="2016-10" db="EMBL/GenBank/DDBJ databases">
        <authorList>
            <person name="de Groot N.N."/>
        </authorList>
    </citation>
    <scope>NUCLEOTIDE SEQUENCE [LARGE SCALE GENOMIC DNA]</scope>
    <source>
        <strain evidence="7 8">DSM 2179</strain>
    </source>
</reference>
<dbReference type="GO" id="GO:0006298">
    <property type="term" value="P:mismatch repair"/>
    <property type="evidence" value="ECO:0007669"/>
    <property type="project" value="UniProtKB-UniRule"/>
</dbReference>
<dbReference type="InterPro" id="IPR013507">
    <property type="entry name" value="DNA_mismatch_S5_2-like"/>
</dbReference>
<evidence type="ECO:0000256" key="1">
    <source>
        <dbReference type="ARBA" id="ARBA00006082"/>
    </source>
</evidence>
<dbReference type="CDD" id="cd00782">
    <property type="entry name" value="MutL_Trans"/>
    <property type="match status" value="1"/>
</dbReference>
<dbReference type="SUPFAM" id="SSF54211">
    <property type="entry name" value="Ribosomal protein S5 domain 2-like"/>
    <property type="match status" value="1"/>
</dbReference>
<evidence type="ECO:0000256" key="2">
    <source>
        <dbReference type="ARBA" id="ARBA00022763"/>
    </source>
</evidence>
<dbReference type="InterPro" id="IPR038973">
    <property type="entry name" value="MutL/Mlh/Pms-like"/>
</dbReference>
<sequence length="623" mass="68637">MSIIHVLDESTINKIAAGEVVERPASVVKELVENSIDAGSNKVEVEIMAGGTSFMRVTDNGRGMSTEDAKLAILRHATSKIQEVSDLNTINTLGFRGEALPTIASVSRFSLMTRQRDSEFGTLVEIKGGKVEDLREAGCNIGTTIKVEDLFFNTPARKKFMKTPVTEGSKINDFIIKLALSNPEISFKFINNNKLVLSTPGNGSQYDVIQSIYGAKVSEELLGVEFEDIDIKITGFLTKPSMIRSSRTWQTFIVNGRIISSRSIGKAIDNAYHSLLPKSGYPLAVLKIEVPQNTIDVNVHPQKSEMKFEDEGRIFKAVYKSVLDAIRPAGQSLDFVAAPVANPERHYTIEPMHFAVPHQTAVTAYNPLVPPSPIVRENTVSFSQAQAILNASLPKSEDLSQDNRQGESLSVSAKMPEIMESAGHAATDLPQIIYEGTLTPMGQVDNCYIVAQDPKGLYIVDQHAAHERILYDRFAALADKIPSQQLLVHLLLDFDDKECTLILDNQELFQSLGFDMDASGPEQMRLKEIPSDIPVGEAEAIIREILESLQNMHNLTAQEIRHACLATTACRAAIKAGDTLNIRQMQIILDELTNTTLPYTCPHGRPTIIKFGAAELAKMFKRT</sequence>
<dbReference type="Gene3D" id="3.30.565.10">
    <property type="entry name" value="Histidine kinase-like ATPase, C-terminal domain"/>
    <property type="match status" value="1"/>
</dbReference>
<dbReference type="InterPro" id="IPR020568">
    <property type="entry name" value="Ribosomal_Su5_D2-typ_SF"/>
</dbReference>
<dbReference type="Gene3D" id="3.30.1540.20">
    <property type="entry name" value="MutL, C-terminal domain, dimerisation subdomain"/>
    <property type="match status" value="1"/>
</dbReference>
<dbReference type="InterPro" id="IPR042121">
    <property type="entry name" value="MutL_C_regsub"/>
</dbReference>
<proteinExistence type="inferred from homology"/>
<dbReference type="GO" id="GO:0140664">
    <property type="term" value="F:ATP-dependent DNA damage sensor activity"/>
    <property type="evidence" value="ECO:0007669"/>
    <property type="project" value="InterPro"/>
</dbReference>
<dbReference type="GO" id="GO:0030983">
    <property type="term" value="F:mismatched DNA binding"/>
    <property type="evidence" value="ECO:0007669"/>
    <property type="project" value="InterPro"/>
</dbReference>
<dbReference type="RefSeq" id="WP_091832331.1">
    <property type="nucleotide sequence ID" value="NZ_FNZK01000012.1"/>
</dbReference>
<dbReference type="CDD" id="cd16926">
    <property type="entry name" value="HATPase_MutL-MLH-PMS-like"/>
    <property type="match status" value="1"/>
</dbReference>
<feature type="domain" description="MutL C-terminal dimerisation" evidence="5">
    <location>
        <begin position="440"/>
        <end position="580"/>
    </location>
</feature>
<keyword evidence="3 4" id="KW-0234">DNA repair</keyword>
<dbReference type="Proteomes" id="UP000199662">
    <property type="component" value="Unassembled WGS sequence"/>
</dbReference>
<dbReference type="Pfam" id="PF01119">
    <property type="entry name" value="DNA_mis_repair"/>
    <property type="match status" value="1"/>
</dbReference>
<dbReference type="Gene3D" id="3.30.230.10">
    <property type="match status" value="1"/>
</dbReference>
<dbReference type="AlphaFoldDB" id="A0A1H7AKZ9"/>
<evidence type="ECO:0000313" key="7">
    <source>
        <dbReference type="EMBL" id="SEJ64557.1"/>
    </source>
</evidence>
<dbReference type="InterPro" id="IPR020667">
    <property type="entry name" value="DNA_mismatch_repair_MutL"/>
</dbReference>
<comment type="similarity">
    <text evidence="1 4">Belongs to the DNA mismatch repair MutL/HexB family.</text>
</comment>
<dbReference type="SUPFAM" id="SSF118116">
    <property type="entry name" value="DNA mismatch repair protein MutL"/>
    <property type="match status" value="1"/>
</dbReference>
<dbReference type="Pfam" id="PF08676">
    <property type="entry name" value="MutL_C"/>
    <property type="match status" value="1"/>
</dbReference>
<dbReference type="GO" id="GO:0016887">
    <property type="term" value="F:ATP hydrolysis activity"/>
    <property type="evidence" value="ECO:0007669"/>
    <property type="project" value="InterPro"/>
</dbReference>
<dbReference type="GO" id="GO:0032300">
    <property type="term" value="C:mismatch repair complex"/>
    <property type="evidence" value="ECO:0007669"/>
    <property type="project" value="InterPro"/>
</dbReference>
<dbReference type="InterPro" id="IPR014790">
    <property type="entry name" value="MutL_C"/>
</dbReference>
<dbReference type="EMBL" id="FNZK01000012">
    <property type="protein sequence ID" value="SEJ64557.1"/>
    <property type="molecule type" value="Genomic_DNA"/>
</dbReference>
<protein>
    <recommendedName>
        <fullName evidence="4">DNA mismatch repair protein MutL</fullName>
    </recommendedName>
</protein>
<name>A0A1H7AKZ9_9FIRM</name>
<dbReference type="Gene3D" id="3.30.1370.100">
    <property type="entry name" value="MutL, C-terminal domain, regulatory subdomain"/>
    <property type="match status" value="1"/>
</dbReference>